<evidence type="ECO:0000313" key="2">
    <source>
        <dbReference type="EMBL" id="EWT00752.1"/>
    </source>
</evidence>
<sequence length="300" mass="32556">MLLDAALASLPWLAGPREVTELPGGLTNHNFRVRTAEHDVVVRLSSADSELLGVDREHEWLNSRAAAEAGVGAPVLDYLPGHGVLVVQFLPGRTYAAHDVGANLRRIADALRRLHAGPEFASPFDMFDIQRGYRAIVAERRLAAPAGYDELADRVGAVEAALRARPEALVPCHNDLLAANFLDDGGDVRIIDYEYSGMNEPAFELGNLVNESRLDHACLAELVEAYYGTVTAQRLARAELWGLAGQYAWTLWGAIQHAVSDVGADFWSFALERFEPAARLLTSPRLGVLIEDAVGVEGPA</sequence>
<dbReference type="AlphaFoldDB" id="W9G614"/>
<dbReference type="InterPro" id="IPR011009">
    <property type="entry name" value="Kinase-like_dom_sf"/>
</dbReference>
<reference evidence="2 3" key="1">
    <citation type="submission" date="2013-08" db="EMBL/GenBank/DDBJ databases">
        <title>Intrasporangium oryzae NRRL B-24470.</title>
        <authorList>
            <person name="Liu H."/>
            <person name="Wang G."/>
        </authorList>
    </citation>
    <scope>NUCLEOTIDE SEQUENCE [LARGE SCALE GENOMIC DNA]</scope>
    <source>
        <strain evidence="2 3">NRRL B-24470</strain>
    </source>
</reference>
<dbReference type="STRING" id="1386089.N865_13965"/>
<evidence type="ECO:0000313" key="3">
    <source>
        <dbReference type="Proteomes" id="UP000019489"/>
    </source>
</evidence>
<dbReference type="CDD" id="cd05151">
    <property type="entry name" value="ChoK-like"/>
    <property type="match status" value="1"/>
</dbReference>
<keyword evidence="2" id="KW-0418">Kinase</keyword>
<comment type="caution">
    <text evidence="2">The sequence shown here is derived from an EMBL/GenBank/DDBJ whole genome shotgun (WGS) entry which is preliminary data.</text>
</comment>
<dbReference type="Gene3D" id="3.90.1200.10">
    <property type="match status" value="1"/>
</dbReference>
<dbReference type="GO" id="GO:0006646">
    <property type="term" value="P:phosphatidylethanolamine biosynthetic process"/>
    <property type="evidence" value="ECO:0007669"/>
    <property type="project" value="TreeGrafter"/>
</dbReference>
<dbReference type="PANTHER" id="PTHR22603:SF66">
    <property type="entry name" value="ETHANOLAMINE KINASE"/>
    <property type="match status" value="1"/>
</dbReference>
<gene>
    <name evidence="2" type="ORF">N865_13965</name>
</gene>
<proteinExistence type="predicted"/>
<name>W9G614_9MICO</name>
<dbReference type="RefSeq" id="WP_034807681.1">
    <property type="nucleotide sequence ID" value="NZ_AWSA01000035.1"/>
</dbReference>
<feature type="domain" description="Aminoglycoside phosphotransferase" evidence="1">
    <location>
        <begin position="19"/>
        <end position="227"/>
    </location>
</feature>
<dbReference type="Proteomes" id="UP000019489">
    <property type="component" value="Unassembled WGS sequence"/>
</dbReference>
<dbReference type="PATRIC" id="fig|1386089.3.peg.3030"/>
<dbReference type="GO" id="GO:0004305">
    <property type="term" value="F:ethanolamine kinase activity"/>
    <property type="evidence" value="ECO:0007669"/>
    <property type="project" value="TreeGrafter"/>
</dbReference>
<dbReference type="OrthoDB" id="179763at2"/>
<protein>
    <submittedName>
        <fullName evidence="2">Choline kinase</fullName>
    </submittedName>
</protein>
<dbReference type="SUPFAM" id="SSF56112">
    <property type="entry name" value="Protein kinase-like (PK-like)"/>
    <property type="match status" value="1"/>
</dbReference>
<dbReference type="PANTHER" id="PTHR22603">
    <property type="entry name" value="CHOLINE/ETHANOALAMINE KINASE"/>
    <property type="match status" value="1"/>
</dbReference>
<dbReference type="EMBL" id="AWSA01000035">
    <property type="protein sequence ID" value="EWT00752.1"/>
    <property type="molecule type" value="Genomic_DNA"/>
</dbReference>
<keyword evidence="2" id="KW-0808">Transferase</keyword>
<dbReference type="InterPro" id="IPR002575">
    <property type="entry name" value="Aminoglycoside_PTrfase"/>
</dbReference>
<dbReference type="GO" id="GO:0005737">
    <property type="term" value="C:cytoplasm"/>
    <property type="evidence" value="ECO:0007669"/>
    <property type="project" value="TreeGrafter"/>
</dbReference>
<organism evidence="2 3">
    <name type="scientific">Intrasporangium oryzae NRRL B-24470</name>
    <dbReference type="NCBI Taxonomy" id="1386089"/>
    <lineage>
        <taxon>Bacteria</taxon>
        <taxon>Bacillati</taxon>
        <taxon>Actinomycetota</taxon>
        <taxon>Actinomycetes</taxon>
        <taxon>Micrococcales</taxon>
        <taxon>Intrasporangiaceae</taxon>
        <taxon>Intrasporangium</taxon>
    </lineage>
</organism>
<dbReference type="Pfam" id="PF01636">
    <property type="entry name" value="APH"/>
    <property type="match status" value="1"/>
</dbReference>
<accession>W9G614</accession>
<evidence type="ECO:0000259" key="1">
    <source>
        <dbReference type="Pfam" id="PF01636"/>
    </source>
</evidence>
<dbReference type="eggNOG" id="COG0510">
    <property type="taxonomic scope" value="Bacteria"/>
</dbReference>
<dbReference type="Gene3D" id="3.30.200.20">
    <property type="entry name" value="Phosphorylase Kinase, domain 1"/>
    <property type="match status" value="1"/>
</dbReference>
<keyword evidence="3" id="KW-1185">Reference proteome</keyword>